<feature type="signal peptide" evidence="1">
    <location>
        <begin position="1"/>
        <end position="23"/>
    </location>
</feature>
<name>A0A4S2N8F2_9PEZI</name>
<gene>
    <name evidence="3" type="ORF">EX30DRAFT_393001</name>
</gene>
<sequence length="315" mass="34470">MRARSLTLEFAPLLLLLSPVAVTLPTANLLGSDCNGDATITAVSKLPMIPSPPETNHSVPMIPRYTFKVPSTGAGKRGIAYEDPAQARAFDSPAIGWSYNWNARPPPSISVQGVGISLTSLGSFVPMCWGERSFATWHQDAEWAIRNGATSFLGFNEPDHAEQAHLSPAKAAEYWMKYLQPYAGRVRLGSPATTNSNQPGQGIVWMKEFLSICAKLGCTMDFLAVHWYNTDPVGSAERFKEYVAEISHLAGGKSVWITEFGVWGASDAVQAEWLEEVMPWLDSNPTVERYAYFAAINNHLVNNGQLTLTGLVYNS</sequence>
<dbReference type="Gene3D" id="3.20.20.80">
    <property type="entry name" value="Glycosidases"/>
    <property type="match status" value="1"/>
</dbReference>
<dbReference type="AlphaFoldDB" id="A0A4S2N8F2"/>
<dbReference type="Proteomes" id="UP000298138">
    <property type="component" value="Unassembled WGS sequence"/>
</dbReference>
<dbReference type="EMBL" id="ML220112">
    <property type="protein sequence ID" value="TGZ85672.1"/>
    <property type="molecule type" value="Genomic_DNA"/>
</dbReference>
<dbReference type="PANTHER" id="PTHR34154">
    <property type="entry name" value="ALKALI-SENSITIVE LINKAGE PROTEIN 1"/>
    <property type="match status" value="1"/>
</dbReference>
<dbReference type="GO" id="GO:0071966">
    <property type="term" value="P:fungal-type cell wall polysaccharide metabolic process"/>
    <property type="evidence" value="ECO:0007669"/>
    <property type="project" value="TreeGrafter"/>
</dbReference>
<dbReference type="GO" id="GO:0009277">
    <property type="term" value="C:fungal-type cell wall"/>
    <property type="evidence" value="ECO:0007669"/>
    <property type="project" value="TreeGrafter"/>
</dbReference>
<feature type="chain" id="PRO_5020641282" evidence="1">
    <location>
        <begin position="24"/>
        <end position="315"/>
    </location>
</feature>
<keyword evidence="1" id="KW-0732">Signal</keyword>
<organism evidence="3 4">
    <name type="scientific">Ascodesmis nigricans</name>
    <dbReference type="NCBI Taxonomy" id="341454"/>
    <lineage>
        <taxon>Eukaryota</taxon>
        <taxon>Fungi</taxon>
        <taxon>Dikarya</taxon>
        <taxon>Ascomycota</taxon>
        <taxon>Pezizomycotina</taxon>
        <taxon>Pezizomycetes</taxon>
        <taxon>Pezizales</taxon>
        <taxon>Ascodesmidaceae</taxon>
        <taxon>Ascodesmis</taxon>
    </lineage>
</organism>
<dbReference type="PANTHER" id="PTHR34154:SF10">
    <property type="entry name" value="ASL1-LIKE GLYCOSYL HYDROLASE CATALYTIC DOMAIN-CONTAINING PROTEIN"/>
    <property type="match status" value="1"/>
</dbReference>
<accession>A0A4S2N8F2</accession>
<proteinExistence type="predicted"/>
<feature type="domain" description="Asl1-like glycosyl hydrolase catalytic" evidence="2">
    <location>
        <begin position="78"/>
        <end position="313"/>
    </location>
</feature>
<dbReference type="SUPFAM" id="SSF51445">
    <property type="entry name" value="(Trans)glycosidases"/>
    <property type="match status" value="1"/>
</dbReference>
<dbReference type="Pfam" id="PF11790">
    <property type="entry name" value="Glyco_hydro_cc"/>
    <property type="match status" value="1"/>
</dbReference>
<dbReference type="OrthoDB" id="5985073at2759"/>
<dbReference type="GO" id="GO:0016787">
    <property type="term" value="F:hydrolase activity"/>
    <property type="evidence" value="ECO:0007669"/>
    <property type="project" value="UniProtKB-KW"/>
</dbReference>
<evidence type="ECO:0000313" key="3">
    <source>
        <dbReference type="EMBL" id="TGZ85672.1"/>
    </source>
</evidence>
<protein>
    <submittedName>
        <fullName evidence="3">Glycoside hydrolase</fullName>
    </submittedName>
</protein>
<reference evidence="3 4" key="1">
    <citation type="submission" date="2019-04" db="EMBL/GenBank/DDBJ databases">
        <title>Comparative genomics and transcriptomics to analyze fruiting body development in filamentous ascomycetes.</title>
        <authorList>
            <consortium name="DOE Joint Genome Institute"/>
            <person name="Lutkenhaus R."/>
            <person name="Traeger S."/>
            <person name="Breuer J."/>
            <person name="Kuo A."/>
            <person name="Lipzen A."/>
            <person name="Pangilinan J."/>
            <person name="Dilworth D."/>
            <person name="Sandor L."/>
            <person name="Poggeler S."/>
            <person name="Barry K."/>
            <person name="Grigoriev I.V."/>
            <person name="Nowrousian M."/>
        </authorList>
    </citation>
    <scope>NUCLEOTIDE SEQUENCE [LARGE SCALE GENOMIC DNA]</scope>
    <source>
        <strain evidence="3 4">CBS 389.68</strain>
    </source>
</reference>
<dbReference type="InterPro" id="IPR053183">
    <property type="entry name" value="ASL1"/>
</dbReference>
<keyword evidence="3" id="KW-0378">Hydrolase</keyword>
<dbReference type="InterPro" id="IPR017853">
    <property type="entry name" value="GH"/>
</dbReference>
<evidence type="ECO:0000313" key="4">
    <source>
        <dbReference type="Proteomes" id="UP000298138"/>
    </source>
</evidence>
<evidence type="ECO:0000259" key="2">
    <source>
        <dbReference type="Pfam" id="PF11790"/>
    </source>
</evidence>
<evidence type="ECO:0000256" key="1">
    <source>
        <dbReference type="SAM" id="SignalP"/>
    </source>
</evidence>
<dbReference type="InterPro" id="IPR024655">
    <property type="entry name" value="Asl1_glyco_hydro_catalytic"/>
</dbReference>
<dbReference type="InParanoid" id="A0A4S2N8F2"/>
<keyword evidence="4" id="KW-1185">Reference proteome</keyword>
<dbReference type="STRING" id="341454.A0A4S2N8F2"/>